<keyword evidence="4" id="KW-1185">Reference proteome</keyword>
<evidence type="ECO:0000256" key="1">
    <source>
        <dbReference type="SAM" id="MobiDB-lite"/>
    </source>
</evidence>
<dbReference type="SUPFAM" id="SSF103196">
    <property type="entry name" value="Roadblock/LC7 domain"/>
    <property type="match status" value="1"/>
</dbReference>
<dbReference type="InterPro" id="IPR053141">
    <property type="entry name" value="Mycobact_SerProt_Inhib_Rv3364c"/>
</dbReference>
<dbReference type="SMART" id="SM00960">
    <property type="entry name" value="Robl_LC7"/>
    <property type="match status" value="1"/>
</dbReference>
<evidence type="ECO:0000259" key="2">
    <source>
        <dbReference type="SMART" id="SM00960"/>
    </source>
</evidence>
<organism evidence="3 4">
    <name type="scientific">Kitasatospora nipponensis</name>
    <dbReference type="NCBI Taxonomy" id="258049"/>
    <lineage>
        <taxon>Bacteria</taxon>
        <taxon>Bacillati</taxon>
        <taxon>Actinomycetota</taxon>
        <taxon>Actinomycetes</taxon>
        <taxon>Kitasatosporales</taxon>
        <taxon>Streptomycetaceae</taxon>
        <taxon>Kitasatospora</taxon>
    </lineage>
</organism>
<dbReference type="PANTHER" id="PTHR36222">
    <property type="entry name" value="SERINE PROTEASE INHIBITOR RV3364C"/>
    <property type="match status" value="1"/>
</dbReference>
<sequence>MNSRLNSRPTNDLGWMLDDVLLVPGARHAILLSADGLLRAHSAGIGRDEADRQAAALAGLQSISRSTAGFCGPEPTPWRQTLIEFVGGYVFLVAAGPGAYLAVSAGEDVDMEAVSYRMQKLVDRLGKELSAPPRQGPPQQAAAARAVPPASGSRESAPQPPVSPSDLGALR</sequence>
<dbReference type="EMBL" id="BAAALF010000149">
    <property type="protein sequence ID" value="GAA1262091.1"/>
    <property type="molecule type" value="Genomic_DNA"/>
</dbReference>
<reference evidence="4" key="1">
    <citation type="journal article" date="2019" name="Int. J. Syst. Evol. Microbiol.">
        <title>The Global Catalogue of Microorganisms (GCM) 10K type strain sequencing project: providing services to taxonomists for standard genome sequencing and annotation.</title>
        <authorList>
            <consortium name="The Broad Institute Genomics Platform"/>
            <consortium name="The Broad Institute Genome Sequencing Center for Infectious Disease"/>
            <person name="Wu L."/>
            <person name="Ma J."/>
        </authorList>
    </citation>
    <scope>NUCLEOTIDE SEQUENCE [LARGE SCALE GENOMIC DNA]</scope>
    <source>
        <strain evidence="4">JCM 13004</strain>
    </source>
</reference>
<dbReference type="InterPro" id="IPR004942">
    <property type="entry name" value="Roadblock/LAMTOR2_dom"/>
</dbReference>
<evidence type="ECO:0000313" key="3">
    <source>
        <dbReference type="EMBL" id="GAA1262091.1"/>
    </source>
</evidence>
<comment type="caution">
    <text evidence="3">The sequence shown here is derived from an EMBL/GenBank/DDBJ whole genome shotgun (WGS) entry which is preliminary data.</text>
</comment>
<dbReference type="Pfam" id="PF03259">
    <property type="entry name" value="Robl_LC7"/>
    <property type="match status" value="1"/>
</dbReference>
<feature type="domain" description="Roadblock/LAMTOR2" evidence="2">
    <location>
        <begin position="14"/>
        <end position="105"/>
    </location>
</feature>
<accession>A0ABP4HEF1</accession>
<feature type="region of interest" description="Disordered" evidence="1">
    <location>
        <begin position="126"/>
        <end position="171"/>
    </location>
</feature>
<gene>
    <name evidence="3" type="ORF">GCM10009665_59670</name>
</gene>
<dbReference type="Gene3D" id="3.30.450.30">
    <property type="entry name" value="Dynein light chain 2a, cytoplasmic"/>
    <property type="match status" value="1"/>
</dbReference>
<name>A0ABP4HEF1_9ACTN</name>
<dbReference type="PANTHER" id="PTHR36222:SF1">
    <property type="entry name" value="SERINE PROTEASE INHIBITOR RV3364C"/>
    <property type="match status" value="1"/>
</dbReference>
<feature type="compositionally biased region" description="Low complexity" evidence="1">
    <location>
        <begin position="130"/>
        <end position="154"/>
    </location>
</feature>
<protein>
    <recommendedName>
        <fullName evidence="2">Roadblock/LAMTOR2 domain-containing protein</fullName>
    </recommendedName>
</protein>
<proteinExistence type="predicted"/>
<dbReference type="Proteomes" id="UP001500037">
    <property type="component" value="Unassembled WGS sequence"/>
</dbReference>
<evidence type="ECO:0000313" key="4">
    <source>
        <dbReference type="Proteomes" id="UP001500037"/>
    </source>
</evidence>